<feature type="compositionally biased region" description="Basic and acidic residues" evidence="1">
    <location>
        <begin position="151"/>
        <end position="167"/>
    </location>
</feature>
<sequence length="167" mass="18163">MAAPYGALCAIRQGPQGRMSEWNSDHAAICFCVAPPSNRREAHGRSRRAQVRTFDKARSSLLADAVTTSTGKDPNDQRCADSSGPGHVQGGVHVAIVETTVGIMTGPHPGKGRSSSGHLAKRLVDEPSERIVDRTQAVRGLRRRLHTTQRFRMEPNKQKEDSAKSVD</sequence>
<gene>
    <name evidence="2" type="ORF">L227DRAFT_396517</name>
</gene>
<keyword evidence="3" id="KW-1185">Reference proteome</keyword>
<dbReference type="Proteomes" id="UP000313359">
    <property type="component" value="Unassembled WGS sequence"/>
</dbReference>
<organism evidence="2 3">
    <name type="scientific">Lentinus tigrinus ALCF2SS1-6</name>
    <dbReference type="NCBI Taxonomy" id="1328759"/>
    <lineage>
        <taxon>Eukaryota</taxon>
        <taxon>Fungi</taxon>
        <taxon>Dikarya</taxon>
        <taxon>Basidiomycota</taxon>
        <taxon>Agaricomycotina</taxon>
        <taxon>Agaricomycetes</taxon>
        <taxon>Polyporales</taxon>
        <taxon>Polyporaceae</taxon>
        <taxon>Lentinus</taxon>
    </lineage>
</organism>
<evidence type="ECO:0000256" key="1">
    <source>
        <dbReference type="SAM" id="MobiDB-lite"/>
    </source>
</evidence>
<dbReference type="AlphaFoldDB" id="A0A5C2RSV1"/>
<accession>A0A5C2RSV1</accession>
<evidence type="ECO:0000313" key="3">
    <source>
        <dbReference type="Proteomes" id="UP000313359"/>
    </source>
</evidence>
<feature type="region of interest" description="Disordered" evidence="1">
    <location>
        <begin position="143"/>
        <end position="167"/>
    </location>
</feature>
<protein>
    <submittedName>
        <fullName evidence="2">Uncharacterized protein</fullName>
    </submittedName>
</protein>
<proteinExistence type="predicted"/>
<name>A0A5C2RSV1_9APHY</name>
<feature type="region of interest" description="Disordered" evidence="1">
    <location>
        <begin position="105"/>
        <end position="128"/>
    </location>
</feature>
<dbReference type="EMBL" id="ML122319">
    <property type="protein sequence ID" value="RPD53595.1"/>
    <property type="molecule type" value="Genomic_DNA"/>
</dbReference>
<reference evidence="2" key="1">
    <citation type="journal article" date="2018" name="Genome Biol. Evol.">
        <title>Genomics and development of Lentinus tigrinus, a white-rot wood-decaying mushroom with dimorphic fruiting bodies.</title>
        <authorList>
            <person name="Wu B."/>
            <person name="Xu Z."/>
            <person name="Knudson A."/>
            <person name="Carlson A."/>
            <person name="Chen N."/>
            <person name="Kovaka S."/>
            <person name="LaButti K."/>
            <person name="Lipzen A."/>
            <person name="Pennachio C."/>
            <person name="Riley R."/>
            <person name="Schakwitz W."/>
            <person name="Umezawa K."/>
            <person name="Ohm R.A."/>
            <person name="Grigoriev I.V."/>
            <person name="Nagy L.G."/>
            <person name="Gibbons J."/>
            <person name="Hibbett D."/>
        </authorList>
    </citation>
    <scope>NUCLEOTIDE SEQUENCE [LARGE SCALE GENOMIC DNA]</scope>
    <source>
        <strain evidence="2">ALCF2SS1-6</strain>
    </source>
</reference>
<feature type="region of interest" description="Disordered" evidence="1">
    <location>
        <begin position="67"/>
        <end position="89"/>
    </location>
</feature>
<evidence type="ECO:0000313" key="2">
    <source>
        <dbReference type="EMBL" id="RPD53595.1"/>
    </source>
</evidence>